<keyword evidence="2" id="KW-1185">Reference proteome</keyword>
<reference evidence="1" key="2">
    <citation type="submission" date="2018-05" db="EMBL/GenBank/DDBJ databases">
        <title>OmerRS3 (Oryza meridionalis Reference Sequence Version 3).</title>
        <authorList>
            <person name="Zhang J."/>
            <person name="Kudrna D."/>
            <person name="Lee S."/>
            <person name="Talag J."/>
            <person name="Welchert J."/>
            <person name="Wing R.A."/>
        </authorList>
    </citation>
    <scope>NUCLEOTIDE SEQUENCE [LARGE SCALE GENOMIC DNA]</scope>
    <source>
        <strain evidence="1">cv. OR44</strain>
    </source>
</reference>
<protein>
    <submittedName>
        <fullName evidence="1">Uncharacterized protein</fullName>
    </submittedName>
</protein>
<organism evidence="1">
    <name type="scientific">Oryza meridionalis</name>
    <dbReference type="NCBI Taxonomy" id="40149"/>
    <lineage>
        <taxon>Eukaryota</taxon>
        <taxon>Viridiplantae</taxon>
        <taxon>Streptophyta</taxon>
        <taxon>Embryophyta</taxon>
        <taxon>Tracheophyta</taxon>
        <taxon>Spermatophyta</taxon>
        <taxon>Magnoliopsida</taxon>
        <taxon>Liliopsida</taxon>
        <taxon>Poales</taxon>
        <taxon>Poaceae</taxon>
        <taxon>BOP clade</taxon>
        <taxon>Oryzoideae</taxon>
        <taxon>Oryzeae</taxon>
        <taxon>Oryzinae</taxon>
        <taxon>Oryza</taxon>
    </lineage>
</organism>
<name>A0A0E0DQ41_9ORYZ</name>
<proteinExistence type="predicted"/>
<reference evidence="1" key="1">
    <citation type="submission" date="2015-04" db="UniProtKB">
        <authorList>
            <consortium name="EnsemblPlants"/>
        </authorList>
    </citation>
    <scope>IDENTIFICATION</scope>
</reference>
<accession>A0A0E0DQ41</accession>
<dbReference type="HOGENOM" id="CLU_2853579_0_0_1"/>
<evidence type="ECO:0000313" key="1">
    <source>
        <dbReference type="EnsemblPlants" id="OMERI05G10950.2"/>
    </source>
</evidence>
<dbReference type="Proteomes" id="UP000008021">
    <property type="component" value="Chromosome 5"/>
</dbReference>
<dbReference type="EnsemblPlants" id="OMERI05G10950.2">
    <property type="protein sequence ID" value="OMERI05G10950.2"/>
    <property type="gene ID" value="OMERI05G10950"/>
</dbReference>
<evidence type="ECO:0000313" key="2">
    <source>
        <dbReference type="Proteomes" id="UP000008021"/>
    </source>
</evidence>
<dbReference type="Gramene" id="OMERI05G10950.2">
    <property type="protein sequence ID" value="OMERI05G10950.2"/>
    <property type="gene ID" value="OMERI05G10950"/>
</dbReference>
<dbReference type="AlphaFoldDB" id="A0A0E0DQ41"/>
<sequence length="65" mass="7258">MAVAGREMSCRAIVTGMVVDAAEAECQEFEIEAEPKEQHSCCMMQQQELEDQAVPMHGFEQVVKL</sequence>